<dbReference type="OrthoDB" id="9786188at2"/>
<keyword evidence="1" id="KW-0812">Transmembrane</keyword>
<dbReference type="CDD" id="cd01822">
    <property type="entry name" value="Lysophospholipase_L1_like"/>
    <property type="match status" value="1"/>
</dbReference>
<dbReference type="Gene3D" id="3.40.50.1110">
    <property type="entry name" value="SGNH hydrolase"/>
    <property type="match status" value="1"/>
</dbReference>
<accession>A0A501WJK9</accession>
<sequence>MRISCWGRCSPGYGTRARRGNGVAEHVRAIVLGFVVAVAAALPAAAATRIVALGDSLTAGYGLPPEEGFVPKLNAWLAANGAGDVEVVNAGVSGDTTAGGLARLDWTLGEPADAMILELGANDMLRGLDPAAARSNLDQILTRVTAKGMPVLLAGVPAIGNFGPEYQAGFAAIYADLAKRHDAILYPSFFAGLTEGRSQSEARALIQGDGLHPNAAGVDAIVADIGPVVLDLVARAK</sequence>
<dbReference type="InterPro" id="IPR013830">
    <property type="entry name" value="SGNH_hydro"/>
</dbReference>
<comment type="caution">
    <text evidence="3">The sequence shown here is derived from an EMBL/GenBank/DDBJ whole genome shotgun (WGS) entry which is preliminary data.</text>
</comment>
<dbReference type="GO" id="GO:0006629">
    <property type="term" value="P:lipid metabolic process"/>
    <property type="evidence" value="ECO:0007669"/>
    <property type="project" value="InterPro"/>
</dbReference>
<dbReference type="SUPFAM" id="SSF52266">
    <property type="entry name" value="SGNH hydrolase"/>
    <property type="match status" value="1"/>
</dbReference>
<dbReference type="PROSITE" id="PS01098">
    <property type="entry name" value="LIPASE_GDSL_SER"/>
    <property type="match status" value="1"/>
</dbReference>
<dbReference type="Proteomes" id="UP000319255">
    <property type="component" value="Unassembled WGS sequence"/>
</dbReference>
<keyword evidence="4" id="KW-1185">Reference proteome</keyword>
<name>A0A501WJK9_9RHOB</name>
<proteinExistence type="predicted"/>
<dbReference type="PANTHER" id="PTHR30383">
    <property type="entry name" value="THIOESTERASE 1/PROTEASE 1/LYSOPHOSPHOLIPASE L1"/>
    <property type="match status" value="1"/>
</dbReference>
<dbReference type="EMBL" id="VFRP01000023">
    <property type="protein sequence ID" value="TPE48314.1"/>
    <property type="molecule type" value="Genomic_DNA"/>
</dbReference>
<evidence type="ECO:0000313" key="4">
    <source>
        <dbReference type="Proteomes" id="UP000319255"/>
    </source>
</evidence>
<evidence type="ECO:0000313" key="3">
    <source>
        <dbReference type="EMBL" id="TPE48314.1"/>
    </source>
</evidence>
<evidence type="ECO:0000259" key="2">
    <source>
        <dbReference type="Pfam" id="PF13472"/>
    </source>
</evidence>
<keyword evidence="1" id="KW-0472">Membrane</keyword>
<dbReference type="InterPro" id="IPR036514">
    <property type="entry name" value="SGNH_hydro_sf"/>
</dbReference>
<organism evidence="3 4">
    <name type="scientific">Amaricoccus solimangrovi</name>
    <dbReference type="NCBI Taxonomy" id="2589815"/>
    <lineage>
        <taxon>Bacteria</taxon>
        <taxon>Pseudomonadati</taxon>
        <taxon>Pseudomonadota</taxon>
        <taxon>Alphaproteobacteria</taxon>
        <taxon>Rhodobacterales</taxon>
        <taxon>Paracoccaceae</taxon>
        <taxon>Amaricoccus</taxon>
    </lineage>
</organism>
<dbReference type="AlphaFoldDB" id="A0A501WJK9"/>
<reference evidence="3 4" key="1">
    <citation type="submission" date="2019-06" db="EMBL/GenBank/DDBJ databases">
        <title>A novel bacterium of genus Amaricoccus, isolated from marine sediment.</title>
        <authorList>
            <person name="Huang H."/>
            <person name="Mo K."/>
            <person name="Hu Y."/>
        </authorList>
    </citation>
    <scope>NUCLEOTIDE SEQUENCE [LARGE SCALE GENOMIC DNA]</scope>
    <source>
        <strain evidence="3 4">HB172011</strain>
    </source>
</reference>
<dbReference type="PANTHER" id="PTHR30383:SF24">
    <property type="entry name" value="THIOESTERASE 1_PROTEASE 1_LYSOPHOSPHOLIPASE L1"/>
    <property type="match status" value="1"/>
</dbReference>
<dbReference type="InterPro" id="IPR008265">
    <property type="entry name" value="Lipase_GDSL_AS"/>
</dbReference>
<dbReference type="Pfam" id="PF13472">
    <property type="entry name" value="Lipase_GDSL_2"/>
    <property type="match status" value="1"/>
</dbReference>
<gene>
    <name evidence="3" type="ORF">FJM51_18195</name>
</gene>
<keyword evidence="1" id="KW-1133">Transmembrane helix</keyword>
<feature type="transmembrane region" description="Helical" evidence="1">
    <location>
        <begin position="26"/>
        <end position="46"/>
    </location>
</feature>
<evidence type="ECO:0000256" key="1">
    <source>
        <dbReference type="SAM" id="Phobius"/>
    </source>
</evidence>
<protein>
    <submittedName>
        <fullName evidence="3">Arylesterase</fullName>
    </submittedName>
</protein>
<dbReference type="GO" id="GO:0004622">
    <property type="term" value="F:phosphatidylcholine lysophospholipase activity"/>
    <property type="evidence" value="ECO:0007669"/>
    <property type="project" value="TreeGrafter"/>
</dbReference>
<feature type="domain" description="SGNH hydrolase-type esterase" evidence="2">
    <location>
        <begin position="52"/>
        <end position="218"/>
    </location>
</feature>
<dbReference type="InterPro" id="IPR051532">
    <property type="entry name" value="Ester_Hydrolysis_Enzymes"/>
</dbReference>